<dbReference type="Pfam" id="PF13480">
    <property type="entry name" value="Acetyltransf_6"/>
    <property type="match status" value="1"/>
</dbReference>
<dbReference type="Proteomes" id="UP000034521">
    <property type="component" value="Unassembled WGS sequence"/>
</dbReference>
<gene>
    <name evidence="8" type="ORF">UW52_C0017G0021</name>
</gene>
<dbReference type="PANTHER" id="PTHR36174">
    <property type="entry name" value="LIPID II:GLYCINE GLYCYLTRANSFERASE"/>
    <property type="match status" value="1"/>
</dbReference>
<organism evidence="8 9">
    <name type="scientific">Candidatus Gottesmanbacteria bacterium GW2011_GWA1_44_24b</name>
    <dbReference type="NCBI Taxonomy" id="1618437"/>
    <lineage>
        <taxon>Bacteria</taxon>
        <taxon>Candidatus Gottesmaniibacteriota</taxon>
    </lineage>
</organism>
<sequence>MKKSSLTVRPANPDDYKRWNTAVYHPLQTWEWGEFRQKMGIDVVRLIVEEEEKKSQCWQLTFHKIPHTPFTIGYFPKGPMPDKCMLNELTKLGKQKKAIFIQLEPNITNNFQFSIFNFQLKKSHHPLFTTYTFVLDLTQSEEELLKNMHSKTRYNIRLAQKHGVVVKEDSSDGAFQSYLALSEETTHRQGFFAHNQTYHQTMWDTMRINGTARLFTATYNHEIITVWIIFCFQDTMYYPYGASSRKYREVMAPNLMLWELIRWGKAKGLKQFDLWGAMGPSTDGSADGLDTNDPWYGFHRFKEGYSPDLVEFVGSYDMVINPILYKLYCIGDSVRWKILKLRSKL</sequence>
<dbReference type="GO" id="GO:0009252">
    <property type="term" value="P:peptidoglycan biosynthetic process"/>
    <property type="evidence" value="ECO:0007669"/>
    <property type="project" value="UniProtKB-KW"/>
</dbReference>
<dbReference type="InterPro" id="IPR003447">
    <property type="entry name" value="FEMABX"/>
</dbReference>
<evidence type="ECO:0000256" key="5">
    <source>
        <dbReference type="ARBA" id="ARBA00023315"/>
    </source>
</evidence>
<keyword evidence="4" id="KW-0573">Peptidoglycan synthesis</keyword>
<feature type="domain" description="BioF2-like acetyltransferase" evidence="7">
    <location>
        <begin position="150"/>
        <end position="276"/>
    </location>
</feature>
<name>A0A0G1INT3_9BACT</name>
<dbReference type="PANTHER" id="PTHR36174:SF1">
    <property type="entry name" value="LIPID II:GLYCINE GLYCYLTRANSFERASE"/>
    <property type="match status" value="1"/>
</dbReference>
<proteinExistence type="inferred from homology"/>
<accession>A0A0G1INT3</accession>
<keyword evidence="5" id="KW-0012">Acyltransferase</keyword>
<dbReference type="GO" id="GO:0071555">
    <property type="term" value="P:cell wall organization"/>
    <property type="evidence" value="ECO:0007669"/>
    <property type="project" value="UniProtKB-KW"/>
</dbReference>
<dbReference type="Gene3D" id="3.40.630.30">
    <property type="match status" value="2"/>
</dbReference>
<comment type="similarity">
    <text evidence="1">Belongs to the FemABX family.</text>
</comment>
<dbReference type="PATRIC" id="fig|1618437.3.peg.512"/>
<keyword evidence="6" id="KW-0961">Cell wall biogenesis/degradation</keyword>
<evidence type="ECO:0000313" key="9">
    <source>
        <dbReference type="Proteomes" id="UP000034521"/>
    </source>
</evidence>
<evidence type="ECO:0000256" key="1">
    <source>
        <dbReference type="ARBA" id="ARBA00009943"/>
    </source>
</evidence>
<dbReference type="Pfam" id="PF02388">
    <property type="entry name" value="FemAB"/>
    <property type="match status" value="1"/>
</dbReference>
<keyword evidence="2" id="KW-0808">Transferase</keyword>
<dbReference type="InterPro" id="IPR016181">
    <property type="entry name" value="Acyl_CoA_acyltransferase"/>
</dbReference>
<dbReference type="SUPFAM" id="SSF55729">
    <property type="entry name" value="Acyl-CoA N-acyltransferases (Nat)"/>
    <property type="match status" value="2"/>
</dbReference>
<evidence type="ECO:0000256" key="6">
    <source>
        <dbReference type="ARBA" id="ARBA00023316"/>
    </source>
</evidence>
<evidence type="ECO:0000259" key="7">
    <source>
        <dbReference type="Pfam" id="PF13480"/>
    </source>
</evidence>
<comment type="caution">
    <text evidence="8">The sequence shown here is derived from an EMBL/GenBank/DDBJ whole genome shotgun (WGS) entry which is preliminary data.</text>
</comment>
<evidence type="ECO:0000256" key="3">
    <source>
        <dbReference type="ARBA" id="ARBA00022960"/>
    </source>
</evidence>
<reference evidence="8 9" key="1">
    <citation type="journal article" date="2015" name="Nature">
        <title>rRNA introns, odd ribosomes, and small enigmatic genomes across a large radiation of phyla.</title>
        <authorList>
            <person name="Brown C.T."/>
            <person name="Hug L.A."/>
            <person name="Thomas B.C."/>
            <person name="Sharon I."/>
            <person name="Castelle C.J."/>
            <person name="Singh A."/>
            <person name="Wilkins M.J."/>
            <person name="Williams K.H."/>
            <person name="Banfield J.F."/>
        </authorList>
    </citation>
    <scope>NUCLEOTIDE SEQUENCE [LARGE SCALE GENOMIC DNA]</scope>
</reference>
<dbReference type="InterPro" id="IPR050644">
    <property type="entry name" value="PG_Glycine_Bridge_Synth"/>
</dbReference>
<evidence type="ECO:0000256" key="4">
    <source>
        <dbReference type="ARBA" id="ARBA00022984"/>
    </source>
</evidence>
<dbReference type="PROSITE" id="PS51191">
    <property type="entry name" value="FEMABX"/>
    <property type="match status" value="1"/>
</dbReference>
<dbReference type="AlphaFoldDB" id="A0A0G1INT3"/>
<evidence type="ECO:0000256" key="2">
    <source>
        <dbReference type="ARBA" id="ARBA00022679"/>
    </source>
</evidence>
<protein>
    <submittedName>
        <fullName evidence="8">FemAB family protein</fullName>
    </submittedName>
</protein>
<dbReference type="EMBL" id="LCIQ01000017">
    <property type="protein sequence ID" value="KKT60810.1"/>
    <property type="molecule type" value="Genomic_DNA"/>
</dbReference>
<dbReference type="InterPro" id="IPR038740">
    <property type="entry name" value="BioF2-like_GNAT_dom"/>
</dbReference>
<dbReference type="GO" id="GO:0016755">
    <property type="term" value="F:aminoacyltransferase activity"/>
    <property type="evidence" value="ECO:0007669"/>
    <property type="project" value="InterPro"/>
</dbReference>
<evidence type="ECO:0000313" key="8">
    <source>
        <dbReference type="EMBL" id="KKT60810.1"/>
    </source>
</evidence>
<keyword evidence="3" id="KW-0133">Cell shape</keyword>
<dbReference type="GO" id="GO:0008360">
    <property type="term" value="P:regulation of cell shape"/>
    <property type="evidence" value="ECO:0007669"/>
    <property type="project" value="UniProtKB-KW"/>
</dbReference>